<proteinExistence type="predicted"/>
<name>A0A061J3A1_TRYRA</name>
<evidence type="ECO:0000256" key="1">
    <source>
        <dbReference type="SAM" id="MobiDB-lite"/>
    </source>
</evidence>
<organism evidence="2 3">
    <name type="scientific">Trypanosoma rangeli SC58</name>
    <dbReference type="NCBI Taxonomy" id="429131"/>
    <lineage>
        <taxon>Eukaryota</taxon>
        <taxon>Discoba</taxon>
        <taxon>Euglenozoa</taxon>
        <taxon>Kinetoplastea</taxon>
        <taxon>Metakinetoplastina</taxon>
        <taxon>Trypanosomatida</taxon>
        <taxon>Trypanosomatidae</taxon>
        <taxon>Trypanosoma</taxon>
        <taxon>Herpetosoma</taxon>
    </lineage>
</organism>
<protein>
    <submittedName>
        <fullName evidence="2">Uncharacterized protein</fullName>
    </submittedName>
</protein>
<evidence type="ECO:0000313" key="3">
    <source>
        <dbReference type="Proteomes" id="UP000031737"/>
    </source>
</evidence>
<dbReference type="AlphaFoldDB" id="A0A061J3A1"/>
<dbReference type="OrthoDB" id="240826at2759"/>
<feature type="region of interest" description="Disordered" evidence="1">
    <location>
        <begin position="176"/>
        <end position="216"/>
    </location>
</feature>
<dbReference type="EMBL" id="AUPL01003481">
    <property type="protein sequence ID" value="ESL08810.1"/>
    <property type="molecule type" value="Genomic_DNA"/>
</dbReference>
<accession>A0A061J3A1</accession>
<comment type="caution">
    <text evidence="2">The sequence shown here is derived from an EMBL/GenBank/DDBJ whole genome shotgun (WGS) entry which is preliminary data.</text>
</comment>
<gene>
    <name evidence="2" type="ORF">TRSC58_03481</name>
</gene>
<reference evidence="2 3" key="1">
    <citation type="submission" date="2013-07" db="EMBL/GenBank/DDBJ databases">
        <authorList>
            <person name="Stoco P.H."/>
            <person name="Wagner G."/>
            <person name="Gerber A."/>
            <person name="Zaha A."/>
            <person name="Thompson C."/>
            <person name="Bartholomeu D.C."/>
            <person name="Luckemeyer D.D."/>
            <person name="Bahia D."/>
            <person name="Loreto E."/>
            <person name="Prestes E.B."/>
            <person name="Lima F.M."/>
            <person name="Rodrigues-Luiz G."/>
            <person name="Vallejo G.A."/>
            <person name="Filho J.F."/>
            <person name="Monteiro K.M."/>
            <person name="Tyler K.M."/>
            <person name="de Almeida L.G."/>
            <person name="Ortiz M.F."/>
            <person name="Siervo M.A."/>
            <person name="de Moraes M.H."/>
            <person name="Cunha O.L."/>
            <person name="Mendonca-Neto R."/>
            <person name="Silva R."/>
            <person name="Teixeira S.M."/>
            <person name="Murta S.M."/>
            <person name="Sincero T.C."/>
            <person name="Mendes T.A."/>
            <person name="Urmenyi T.P."/>
            <person name="Silva V.G."/>
            <person name="da Rocha W.D."/>
            <person name="Andersson B."/>
            <person name="Romanha A.J."/>
            <person name="Steindel M."/>
            <person name="de Vasconcelos A.T."/>
            <person name="Grisard E.C."/>
        </authorList>
    </citation>
    <scope>NUCLEOTIDE SEQUENCE [LARGE SCALE GENOMIC DNA]</scope>
    <source>
        <strain evidence="2 3">SC58</strain>
    </source>
</reference>
<feature type="compositionally biased region" description="Polar residues" evidence="1">
    <location>
        <begin position="192"/>
        <end position="203"/>
    </location>
</feature>
<dbReference type="VEuPathDB" id="TriTrypDB:TRSC58_03481"/>
<evidence type="ECO:0000313" key="2">
    <source>
        <dbReference type="EMBL" id="ESL08810.1"/>
    </source>
</evidence>
<keyword evidence="3" id="KW-1185">Reference proteome</keyword>
<sequence length="336" mass="36576">MFRYHVELVGCEWTNNQPPEGVPVACFEVHCHRHGARCRVTHFPFEFTVRSAPETDTLFLLLLRGDTVLASGDAVHIGGTNRCVGVRTVALKAGEAVLCKVRIMWSVEAEDRPVFSRRVENYAGDEGRATPDAERDRPSIHVEGASVATGTLVRCTSSTEKPLTGLEVPSVCCEGSTPSGMAQHQEEGAATRSRNLSPSSLSTPPEKGAQWSVGSPQHAPKDLLDYYVTSTQVVERPRAWRNLYTSPAPLLVAGGLLHDEAESIPTKKSETQCGPRAFLSVVGGSALEDIRLHPTKAPQVEDDLHKILYRRKMNVKWRTVVSPALAALPSATHEGS</sequence>
<dbReference type="Proteomes" id="UP000031737">
    <property type="component" value="Unassembled WGS sequence"/>
</dbReference>